<dbReference type="PROSITE" id="PS50112">
    <property type="entry name" value="PAS"/>
    <property type="match status" value="1"/>
</dbReference>
<proteinExistence type="predicted"/>
<keyword evidence="2" id="KW-0418">Kinase</keyword>
<organism evidence="2 4">
    <name type="scientific">Acetobacter cerevisiae</name>
    <dbReference type="NCBI Taxonomy" id="178900"/>
    <lineage>
        <taxon>Bacteria</taxon>
        <taxon>Pseudomonadati</taxon>
        <taxon>Pseudomonadota</taxon>
        <taxon>Alphaproteobacteria</taxon>
        <taxon>Acetobacterales</taxon>
        <taxon>Acetobacteraceae</taxon>
        <taxon>Acetobacter</taxon>
    </lineage>
</organism>
<dbReference type="GO" id="GO:0006355">
    <property type="term" value="P:regulation of DNA-templated transcription"/>
    <property type="evidence" value="ECO:0007669"/>
    <property type="project" value="InterPro"/>
</dbReference>
<feature type="domain" description="PAS" evidence="1">
    <location>
        <begin position="20"/>
        <end position="60"/>
    </location>
</feature>
<dbReference type="Gene3D" id="3.30.450.20">
    <property type="entry name" value="PAS domain"/>
    <property type="match status" value="1"/>
</dbReference>
<dbReference type="GO" id="GO:0016301">
    <property type="term" value="F:kinase activity"/>
    <property type="evidence" value="ECO:0007669"/>
    <property type="project" value="UniProtKB-KW"/>
</dbReference>
<evidence type="ECO:0000313" key="2">
    <source>
        <dbReference type="EMBL" id="KXV70049.1"/>
    </source>
</evidence>
<dbReference type="InterPro" id="IPR000014">
    <property type="entry name" value="PAS"/>
</dbReference>
<dbReference type="PATRIC" id="fig|178900.6.peg.691"/>
<reference evidence="3 5" key="2">
    <citation type="submission" date="2022-06" db="EMBL/GenBank/DDBJ databases">
        <title>Acetobacer genomes from food samples.</title>
        <authorList>
            <person name="Sombolestani A."/>
        </authorList>
    </citation>
    <scope>NUCLEOTIDE SEQUENCE [LARGE SCALE GENOMIC DNA]</scope>
    <source>
        <strain evidence="3 5">R-83281</strain>
    </source>
</reference>
<sequence length="129" mass="14648">MPNLSFAETDQKNSPIICDDAIVRVHRSGIIELWDDNAVQMFGFAAEEAIGKSLDLIIPEKLRERHWKGWSYVVEQGVTGFNSDRTLTVPALRRNGSQIVVVFNMDIIRNHSGNIDAIKVVFRDIRKQP</sequence>
<reference evidence="2 4" key="1">
    <citation type="submission" date="2015-06" db="EMBL/GenBank/DDBJ databases">
        <title>Improved classification and identification of acetic acid bacteria using matrix-assisted laser desorption/ionization time-of-flight mass spectrometry; Gluconobacter nephelii and Gluconobacter uchimurae are later heterotypic synonyms of Gluconobacter japonicus and Gluconobacter oxydans, respectively.</title>
        <authorList>
            <person name="Li L."/>
            <person name="Cleenwerck I."/>
            <person name="De Vuyst L."/>
            <person name="Vandamme P."/>
        </authorList>
    </citation>
    <scope>NUCLEOTIDE SEQUENCE [LARGE SCALE GENOMIC DNA]</scope>
    <source>
        <strain evidence="2 4">LMG 1608</strain>
    </source>
</reference>
<keyword evidence="5" id="KW-1185">Reference proteome</keyword>
<dbReference type="NCBIfam" id="TIGR00229">
    <property type="entry name" value="sensory_box"/>
    <property type="match status" value="1"/>
</dbReference>
<gene>
    <name evidence="2" type="ORF">AD952_13790</name>
    <name evidence="3" type="ORF">NKW54_12900</name>
</gene>
<dbReference type="Proteomes" id="UP000075312">
    <property type="component" value="Unassembled WGS sequence"/>
</dbReference>
<protein>
    <submittedName>
        <fullName evidence="2">Histidine kinase</fullName>
    </submittedName>
    <submittedName>
        <fullName evidence="3">PAS domain-containing protein</fullName>
    </submittedName>
</protein>
<dbReference type="EMBL" id="LHZY01000095">
    <property type="protein sequence ID" value="KXV70049.1"/>
    <property type="molecule type" value="Genomic_DNA"/>
</dbReference>
<dbReference type="CDD" id="cd00130">
    <property type="entry name" value="PAS"/>
    <property type="match status" value="1"/>
</dbReference>
<evidence type="ECO:0000313" key="3">
    <source>
        <dbReference type="EMBL" id="MCP1246829.1"/>
    </source>
</evidence>
<dbReference type="RefSeq" id="WP_003631279.1">
    <property type="nucleotide sequence ID" value="NZ_JAMYZR010000031.1"/>
</dbReference>
<evidence type="ECO:0000259" key="1">
    <source>
        <dbReference type="PROSITE" id="PS50112"/>
    </source>
</evidence>
<dbReference type="EMBL" id="JAMYZR010000031">
    <property type="protein sequence ID" value="MCP1246829.1"/>
    <property type="molecule type" value="Genomic_DNA"/>
</dbReference>
<accession>A0A149UPW8</accession>
<evidence type="ECO:0000313" key="4">
    <source>
        <dbReference type="Proteomes" id="UP000075312"/>
    </source>
</evidence>
<dbReference type="SMART" id="SM00091">
    <property type="entry name" value="PAS"/>
    <property type="match status" value="1"/>
</dbReference>
<dbReference type="InterPro" id="IPR035965">
    <property type="entry name" value="PAS-like_dom_sf"/>
</dbReference>
<dbReference type="AlphaFoldDB" id="A0A149UPW8"/>
<name>A0A149UPW8_9PROT</name>
<dbReference type="InterPro" id="IPR013767">
    <property type="entry name" value="PAS_fold"/>
</dbReference>
<keyword evidence="2" id="KW-0808">Transferase</keyword>
<evidence type="ECO:0000313" key="5">
    <source>
        <dbReference type="Proteomes" id="UP001523543"/>
    </source>
</evidence>
<dbReference type="SUPFAM" id="SSF55785">
    <property type="entry name" value="PYP-like sensor domain (PAS domain)"/>
    <property type="match status" value="1"/>
</dbReference>
<comment type="caution">
    <text evidence="2">The sequence shown here is derived from an EMBL/GenBank/DDBJ whole genome shotgun (WGS) entry which is preliminary data.</text>
</comment>
<dbReference type="Pfam" id="PF00989">
    <property type="entry name" value="PAS"/>
    <property type="match status" value="1"/>
</dbReference>
<dbReference type="Proteomes" id="UP001523543">
    <property type="component" value="Unassembled WGS sequence"/>
</dbReference>